<evidence type="ECO:0000313" key="1">
    <source>
        <dbReference type="EMBL" id="GIY82890.1"/>
    </source>
</evidence>
<organism evidence="1 2">
    <name type="scientific">Caerostris extrusa</name>
    <name type="common">Bark spider</name>
    <name type="synonym">Caerostris bankana</name>
    <dbReference type="NCBI Taxonomy" id="172846"/>
    <lineage>
        <taxon>Eukaryota</taxon>
        <taxon>Metazoa</taxon>
        <taxon>Ecdysozoa</taxon>
        <taxon>Arthropoda</taxon>
        <taxon>Chelicerata</taxon>
        <taxon>Arachnida</taxon>
        <taxon>Araneae</taxon>
        <taxon>Araneomorphae</taxon>
        <taxon>Entelegynae</taxon>
        <taxon>Araneoidea</taxon>
        <taxon>Araneidae</taxon>
        <taxon>Caerostris</taxon>
    </lineage>
</organism>
<keyword evidence="2" id="KW-1185">Reference proteome</keyword>
<evidence type="ECO:0000313" key="2">
    <source>
        <dbReference type="Proteomes" id="UP001054945"/>
    </source>
</evidence>
<sequence>MLDAIKENFYVQTRVYYFVPRWRTTRKESLNFGLKRTSSFSSGPNCGPTPALQMCVHESAVGKGCIFKKIETKIRGFSGECHYLKIVSMRCFRTSVKNPAVRRSKDREDIPELTWRLLPTGMHHLEIQPITKRLRCALKLYSDHLNSRRSY</sequence>
<reference evidence="1 2" key="1">
    <citation type="submission" date="2021-06" db="EMBL/GenBank/DDBJ databases">
        <title>Caerostris extrusa draft genome.</title>
        <authorList>
            <person name="Kono N."/>
            <person name="Arakawa K."/>
        </authorList>
    </citation>
    <scope>NUCLEOTIDE SEQUENCE [LARGE SCALE GENOMIC DNA]</scope>
</reference>
<comment type="caution">
    <text evidence="1">The sequence shown here is derived from an EMBL/GenBank/DDBJ whole genome shotgun (WGS) entry which is preliminary data.</text>
</comment>
<accession>A0AAV4WN66</accession>
<dbReference type="EMBL" id="BPLR01016301">
    <property type="protein sequence ID" value="GIY82890.1"/>
    <property type="molecule type" value="Genomic_DNA"/>
</dbReference>
<dbReference type="Proteomes" id="UP001054945">
    <property type="component" value="Unassembled WGS sequence"/>
</dbReference>
<gene>
    <name evidence="1" type="ORF">CEXT_408931</name>
</gene>
<proteinExistence type="predicted"/>
<protein>
    <submittedName>
        <fullName evidence="1">Uncharacterized protein</fullName>
    </submittedName>
</protein>
<dbReference type="AlphaFoldDB" id="A0AAV4WN66"/>
<name>A0AAV4WN66_CAEEX</name>